<name>A0A1X2YXM3_BIFAD</name>
<organism evidence="2 3">
    <name type="scientific">Bifidobacterium adolescentis</name>
    <dbReference type="NCBI Taxonomy" id="1680"/>
    <lineage>
        <taxon>Bacteria</taxon>
        <taxon>Bacillati</taxon>
        <taxon>Actinomycetota</taxon>
        <taxon>Actinomycetes</taxon>
        <taxon>Bifidobacteriales</taxon>
        <taxon>Bifidobacteriaceae</taxon>
        <taxon>Bifidobacterium</taxon>
    </lineage>
</organism>
<reference evidence="3 4" key="1">
    <citation type="journal article" date="2016" name="Sci. Rep.">
        <title>Evaluation of genetic diversity among strains of the human gut commensal Bifidobacterium adolescentis.</title>
        <authorList>
            <person name="Duranti S."/>
            <person name="Milani C."/>
            <person name="Lugli G.A."/>
            <person name="Mancabelli L."/>
            <person name="Turroni F."/>
            <person name="Ferrario C."/>
            <person name="Mangifesta M."/>
            <person name="Viappiani A."/>
            <person name="Sanchez B."/>
            <person name="Margolles A."/>
            <person name="van Sinderen D."/>
            <person name="Ventura M."/>
        </authorList>
    </citation>
    <scope>NUCLEOTIDE SEQUENCE [LARGE SCALE GENOMIC DNA]</scope>
    <source>
        <strain evidence="1 4">487B</strain>
        <strain evidence="2 3">AL46-7</strain>
    </source>
</reference>
<dbReference type="Proteomes" id="UP000193208">
    <property type="component" value="Unassembled WGS sequence"/>
</dbReference>
<accession>A0A1X2YXM3</accession>
<evidence type="ECO:0000313" key="3">
    <source>
        <dbReference type="Proteomes" id="UP000193208"/>
    </source>
</evidence>
<sequence>MNCSELQKWWKPLEIKEKPPFLAAFNPWRCGESNPGPMTEPSVFYVRSLLAVRRFFCPHRCRRQLMASISTVKVPCRPCGSAGKASLLNDAQHPPKDEGE</sequence>
<proteinExistence type="predicted"/>
<comment type="caution">
    <text evidence="2">The sequence shown here is derived from an EMBL/GenBank/DDBJ whole genome shotgun (WGS) entry which is preliminary data.</text>
</comment>
<dbReference type="Proteomes" id="UP000193377">
    <property type="component" value="Unassembled WGS sequence"/>
</dbReference>
<evidence type="ECO:0000313" key="2">
    <source>
        <dbReference type="EMBL" id="OSH00152.1"/>
    </source>
</evidence>
<evidence type="ECO:0000313" key="1">
    <source>
        <dbReference type="EMBL" id="OSG88603.1"/>
    </source>
</evidence>
<gene>
    <name evidence="2" type="ORF">AL0467_1859</name>
    <name evidence="1" type="ORF">B0487_2240</name>
</gene>
<dbReference type="EMBL" id="LNKI01000003">
    <property type="protein sequence ID" value="OSH00152.1"/>
    <property type="molecule type" value="Genomic_DNA"/>
</dbReference>
<protein>
    <submittedName>
        <fullName evidence="2">Uncharacterized protein</fullName>
    </submittedName>
</protein>
<evidence type="ECO:0000313" key="4">
    <source>
        <dbReference type="Proteomes" id="UP000193377"/>
    </source>
</evidence>
<dbReference type="EMBL" id="LNKD01000001">
    <property type="protein sequence ID" value="OSG88603.1"/>
    <property type="molecule type" value="Genomic_DNA"/>
</dbReference>
<dbReference type="AlphaFoldDB" id="A0A1X2YXM3"/>